<dbReference type="Pfam" id="PF13616">
    <property type="entry name" value="Rotamase_3"/>
    <property type="match status" value="1"/>
</dbReference>
<feature type="domain" description="PpiC" evidence="7">
    <location>
        <begin position="151"/>
        <end position="244"/>
    </location>
</feature>
<dbReference type="Gene3D" id="1.10.4030.10">
    <property type="entry name" value="Porin chaperone SurA, peptide-binding domain"/>
    <property type="match status" value="1"/>
</dbReference>
<evidence type="ECO:0000313" key="8">
    <source>
        <dbReference type="EMBL" id="RMA96121.1"/>
    </source>
</evidence>
<gene>
    <name evidence="8" type="ORF">CLV39_1133</name>
</gene>
<dbReference type="OrthoDB" id="11608at2"/>
<keyword evidence="5 6" id="KW-0413">Isomerase</keyword>
<dbReference type="InterPro" id="IPR023058">
    <property type="entry name" value="PPIase_PpiC_CS"/>
</dbReference>
<evidence type="ECO:0000256" key="6">
    <source>
        <dbReference type="PROSITE-ProRule" id="PRU00278"/>
    </source>
</evidence>
<dbReference type="InterPro" id="IPR000297">
    <property type="entry name" value="PPIase_PpiC"/>
</dbReference>
<protein>
    <submittedName>
        <fullName evidence="8">Peptidyl-prolyl cis-trans isomerase SurA</fullName>
    </submittedName>
</protein>
<sequence>MNNLVKYLLILIVGINFVSYAKDNIKLYDKIVIIVNNRPVLKSEIDLAKKWYNLKDDKEAAKKLIDSILLYQEAKKHHIQVYPQEVDSAILRIAKLNGINSIDNFKKFLEKEDIAYNEFYDLVKREITIQKYIQFVIKPKILENIKEANEETYRKVRIIYLSKKDKDFEEKYQFLKKKLTVANFSDLAKKYSDDPITKKDGGLLGFVKKGELLKQLDEKVWSIKPKQIAEVNTKDGIYFVLVEKEEKKFVPKDVDIDKIKQKLNEELKLQLKKLKEKAVIQYLDKSLKG</sequence>
<dbReference type="GO" id="GO:0003755">
    <property type="term" value="F:peptidyl-prolyl cis-trans isomerase activity"/>
    <property type="evidence" value="ECO:0007669"/>
    <property type="project" value="UniProtKB-KW"/>
</dbReference>
<dbReference type="Pfam" id="PF09312">
    <property type="entry name" value="SurA_N"/>
    <property type="match status" value="1"/>
</dbReference>
<dbReference type="RefSeq" id="WP_121923254.1">
    <property type="nucleotide sequence ID" value="NZ_REFO01000012.1"/>
</dbReference>
<organism evidence="8 9">
    <name type="scientific">Hydrogenothermus marinus</name>
    <dbReference type="NCBI Taxonomy" id="133270"/>
    <lineage>
        <taxon>Bacteria</taxon>
        <taxon>Pseudomonadati</taxon>
        <taxon>Aquificota</taxon>
        <taxon>Aquificia</taxon>
        <taxon>Aquificales</taxon>
        <taxon>Hydrogenothermaceae</taxon>
        <taxon>Hydrogenothermus</taxon>
    </lineage>
</organism>
<dbReference type="PROSITE" id="PS50198">
    <property type="entry name" value="PPIC_PPIASE_2"/>
    <property type="match status" value="1"/>
</dbReference>
<evidence type="ECO:0000256" key="3">
    <source>
        <dbReference type="ARBA" id="ARBA00023110"/>
    </source>
</evidence>
<dbReference type="Gene3D" id="3.10.50.40">
    <property type="match status" value="1"/>
</dbReference>
<dbReference type="EMBL" id="REFO01000012">
    <property type="protein sequence ID" value="RMA96121.1"/>
    <property type="molecule type" value="Genomic_DNA"/>
</dbReference>
<dbReference type="InterPro" id="IPR015391">
    <property type="entry name" value="SurA_N"/>
</dbReference>
<evidence type="ECO:0000313" key="9">
    <source>
        <dbReference type="Proteomes" id="UP000280842"/>
    </source>
</evidence>
<evidence type="ECO:0000259" key="7">
    <source>
        <dbReference type="PROSITE" id="PS50198"/>
    </source>
</evidence>
<name>A0A3M0BG51_9AQUI</name>
<dbReference type="SUPFAM" id="SSF54534">
    <property type="entry name" value="FKBP-like"/>
    <property type="match status" value="1"/>
</dbReference>
<dbReference type="PROSITE" id="PS01096">
    <property type="entry name" value="PPIC_PPIASE_1"/>
    <property type="match status" value="1"/>
</dbReference>
<dbReference type="SUPFAM" id="SSF109998">
    <property type="entry name" value="Triger factor/SurA peptide-binding domain-like"/>
    <property type="match status" value="1"/>
</dbReference>
<comment type="caution">
    <text evidence="8">The sequence shown here is derived from an EMBL/GenBank/DDBJ whole genome shotgun (WGS) entry which is preliminary data.</text>
</comment>
<dbReference type="InterPro" id="IPR046357">
    <property type="entry name" value="PPIase_dom_sf"/>
</dbReference>
<evidence type="ECO:0000256" key="1">
    <source>
        <dbReference type="ARBA" id="ARBA00022729"/>
    </source>
</evidence>
<evidence type="ECO:0000256" key="2">
    <source>
        <dbReference type="ARBA" id="ARBA00022764"/>
    </source>
</evidence>
<keyword evidence="3 6" id="KW-0697">Rotamase</keyword>
<reference evidence="8 9" key="1">
    <citation type="submission" date="2018-10" db="EMBL/GenBank/DDBJ databases">
        <title>Genomic Encyclopedia of Archaeal and Bacterial Type Strains, Phase II (KMG-II): from individual species to whole genera.</title>
        <authorList>
            <person name="Goeker M."/>
        </authorList>
    </citation>
    <scope>NUCLEOTIDE SEQUENCE [LARGE SCALE GENOMIC DNA]</scope>
    <source>
        <strain evidence="8 9">VM1</strain>
    </source>
</reference>
<evidence type="ECO:0000256" key="4">
    <source>
        <dbReference type="ARBA" id="ARBA00023186"/>
    </source>
</evidence>
<keyword evidence="1" id="KW-0732">Signal</keyword>
<keyword evidence="2" id="KW-0574">Periplasm</keyword>
<evidence type="ECO:0000256" key="5">
    <source>
        <dbReference type="ARBA" id="ARBA00023235"/>
    </source>
</evidence>
<keyword evidence="4" id="KW-0143">Chaperone</keyword>
<dbReference type="AlphaFoldDB" id="A0A3M0BG51"/>
<dbReference type="PANTHER" id="PTHR47637">
    <property type="entry name" value="CHAPERONE SURA"/>
    <property type="match status" value="1"/>
</dbReference>
<dbReference type="PANTHER" id="PTHR47637:SF1">
    <property type="entry name" value="CHAPERONE SURA"/>
    <property type="match status" value="1"/>
</dbReference>
<proteinExistence type="predicted"/>
<accession>A0A3M0BG51</accession>
<keyword evidence="9" id="KW-1185">Reference proteome</keyword>
<dbReference type="Proteomes" id="UP000280842">
    <property type="component" value="Unassembled WGS sequence"/>
</dbReference>
<dbReference type="InterPro" id="IPR027304">
    <property type="entry name" value="Trigger_fact/SurA_dom_sf"/>
</dbReference>
<dbReference type="InterPro" id="IPR050280">
    <property type="entry name" value="OMP_Chaperone_SurA"/>
</dbReference>